<protein>
    <recommendedName>
        <fullName evidence="2">D-isomer specific 2-hydroxyacid dehydrogenase NAD-binding domain-containing protein</fullName>
    </recommendedName>
</protein>
<dbReference type="SUPFAM" id="SSF51735">
    <property type="entry name" value="NAD(P)-binding Rossmann-fold domains"/>
    <property type="match status" value="1"/>
</dbReference>
<dbReference type="InterPro" id="IPR036291">
    <property type="entry name" value="NAD(P)-bd_dom_sf"/>
</dbReference>
<feature type="region of interest" description="Disordered" evidence="1">
    <location>
        <begin position="1"/>
        <end position="20"/>
    </location>
</feature>
<reference evidence="4" key="1">
    <citation type="submission" date="2024-06" db="EMBL/GenBank/DDBJ databases">
        <authorList>
            <person name="Ryan C."/>
        </authorList>
    </citation>
    <scope>NUCLEOTIDE SEQUENCE [LARGE SCALE GENOMIC DNA]</scope>
</reference>
<feature type="domain" description="D-isomer specific 2-hydroxyacid dehydrogenase NAD-binding" evidence="2">
    <location>
        <begin position="133"/>
        <end position="319"/>
    </location>
</feature>
<feature type="compositionally biased region" description="Low complexity" evidence="1">
    <location>
        <begin position="1"/>
        <end position="18"/>
    </location>
</feature>
<gene>
    <name evidence="3" type="ORF">URODEC1_LOCUS22350</name>
</gene>
<reference evidence="3 4" key="2">
    <citation type="submission" date="2024-10" db="EMBL/GenBank/DDBJ databases">
        <authorList>
            <person name="Ryan C."/>
        </authorList>
    </citation>
    <scope>NUCLEOTIDE SEQUENCE [LARGE SCALE GENOMIC DNA]</scope>
</reference>
<name>A0ABC8XD67_9POAL</name>
<evidence type="ECO:0000256" key="1">
    <source>
        <dbReference type="SAM" id="MobiDB-lite"/>
    </source>
</evidence>
<dbReference type="Gene3D" id="3.40.50.720">
    <property type="entry name" value="NAD(P)-binding Rossmann-like Domain"/>
    <property type="match status" value="2"/>
</dbReference>
<evidence type="ECO:0000313" key="3">
    <source>
        <dbReference type="EMBL" id="CAL4923509.1"/>
    </source>
</evidence>
<accession>A0ABC8XD67</accession>
<dbReference type="InterPro" id="IPR045015">
    <property type="entry name" value="AN-like"/>
</dbReference>
<evidence type="ECO:0000313" key="4">
    <source>
        <dbReference type="Proteomes" id="UP001497457"/>
    </source>
</evidence>
<organism evidence="3 4">
    <name type="scientific">Urochloa decumbens</name>
    <dbReference type="NCBI Taxonomy" id="240449"/>
    <lineage>
        <taxon>Eukaryota</taxon>
        <taxon>Viridiplantae</taxon>
        <taxon>Streptophyta</taxon>
        <taxon>Embryophyta</taxon>
        <taxon>Tracheophyta</taxon>
        <taxon>Spermatophyta</taxon>
        <taxon>Magnoliopsida</taxon>
        <taxon>Liliopsida</taxon>
        <taxon>Poales</taxon>
        <taxon>Poaceae</taxon>
        <taxon>PACMAD clade</taxon>
        <taxon>Panicoideae</taxon>
        <taxon>Panicodae</taxon>
        <taxon>Paniceae</taxon>
        <taxon>Melinidinae</taxon>
        <taxon>Urochloa</taxon>
    </lineage>
</organism>
<proteinExistence type="predicted"/>
<dbReference type="EMBL" id="OZ075124">
    <property type="protein sequence ID" value="CAL4923509.1"/>
    <property type="molecule type" value="Genomic_DNA"/>
</dbReference>
<feature type="compositionally biased region" description="Basic residues" evidence="1">
    <location>
        <begin position="428"/>
        <end position="444"/>
    </location>
</feature>
<dbReference type="PANTHER" id="PTHR43254:SF2">
    <property type="entry name" value="PUTATIVE, EXPRESSED-RELATED"/>
    <property type="match status" value="1"/>
</dbReference>
<dbReference type="InterPro" id="IPR006140">
    <property type="entry name" value="D-isomer_DH_NAD-bd"/>
</dbReference>
<sequence length="650" mass="70438">MLRGPAHPASPAAAAAAMAGGGHPHQAQPLVVALNCLEDPSLEQEALSGAAAVEHAPLSALSAGRVESAAAVLLPSLAFLPRAAQRRLRPWQLLLCLGSPDRAADAAAAAELGLRLVHVDANRAEEVADTVMALFLGLLRRTHLLSRHASSSSPAAGWLGSVQPLCRGMRRCRGLVLGIVGVNAAARCLATRSLAFRMSVLYFDPLYEATGKVKRPSIVFPSAARRMDTLNDLLAASDLVSLHCALTNDTTHILNAERLQHIKPGAFIVNTGSCQLIDDCALKQLLIDGTIAGCALDGAEGPQWMEAWVREMPNVLILPRSADYSEEVWMEIREKAIAILQAFLYDGVVPNSVISDEDEEISEVACEDDQLGKQEKEHALQICDGEQQMEESQLTTEYDKRRAISQPEEPQASAPSHSIGSKSEGRRSRSGKKGKKRPARRRSQQKMDELSTVEGSNYSSRRDDDNQVLSSSSRFASPEDSKNKQKSSAESPMEIISENKLPAGLGRKTPENLNEGFVVALKARGNSGFYVSRERVAGGGWYLDVIPNATKRDPAAQFLVTFRNKDTMGLRSFVAGGRLLQANNKMDFVFASHSFDVCESWMLEGSLSECCKLVNCKNSSAVLEVYFEILGAPSEEDGVIRWLNISDLGL</sequence>
<feature type="region of interest" description="Disordered" evidence="1">
    <location>
        <begin position="382"/>
        <end position="508"/>
    </location>
</feature>
<dbReference type="Pfam" id="PF02826">
    <property type="entry name" value="2-Hacid_dh_C"/>
    <property type="match status" value="1"/>
</dbReference>
<dbReference type="PANTHER" id="PTHR43254">
    <property type="entry name" value="C-TERMINAL BINDING PROTEIN AN-RELATED"/>
    <property type="match status" value="1"/>
</dbReference>
<keyword evidence="4" id="KW-1185">Reference proteome</keyword>
<dbReference type="AlphaFoldDB" id="A0ABC8XD67"/>
<evidence type="ECO:0000259" key="2">
    <source>
        <dbReference type="Pfam" id="PF02826"/>
    </source>
</evidence>
<dbReference type="Proteomes" id="UP001497457">
    <property type="component" value="Chromosome 14rd"/>
</dbReference>